<feature type="domain" description="Amidohydrolase-related" evidence="2">
    <location>
        <begin position="339"/>
        <end position="404"/>
    </location>
</feature>
<dbReference type="SUPFAM" id="SSF51556">
    <property type="entry name" value="Metallo-dependent hydrolases"/>
    <property type="match status" value="2"/>
</dbReference>
<proteinExistence type="predicted"/>
<dbReference type="Gene3D" id="3.20.20.140">
    <property type="entry name" value="Metal-dependent hydrolases"/>
    <property type="match status" value="2"/>
</dbReference>
<dbReference type="Pfam" id="PF01979">
    <property type="entry name" value="Amidohydro_1"/>
    <property type="match status" value="2"/>
</dbReference>
<dbReference type="SUPFAM" id="SSF51338">
    <property type="entry name" value="Composite domain of metallo-dependent hydrolases"/>
    <property type="match status" value="2"/>
</dbReference>
<dbReference type="CDD" id="cd01309">
    <property type="entry name" value="Met_dep_hydrolase_C"/>
    <property type="match status" value="1"/>
</dbReference>
<dbReference type="AlphaFoldDB" id="A0A9X2JDN5"/>
<dbReference type="Gene3D" id="2.30.40.10">
    <property type="entry name" value="Urease, subunit C, domain 1"/>
    <property type="match status" value="1"/>
</dbReference>
<gene>
    <name evidence="3" type="ORF">NF867_15865</name>
</gene>
<dbReference type="EMBL" id="JAMWYS010000056">
    <property type="protein sequence ID" value="MCO4294338.1"/>
    <property type="molecule type" value="Genomic_DNA"/>
</dbReference>
<organism evidence="3 4">
    <name type="scientific">Solitalea agri</name>
    <dbReference type="NCBI Taxonomy" id="2953739"/>
    <lineage>
        <taxon>Bacteria</taxon>
        <taxon>Pseudomonadati</taxon>
        <taxon>Bacteroidota</taxon>
        <taxon>Sphingobacteriia</taxon>
        <taxon>Sphingobacteriales</taxon>
        <taxon>Sphingobacteriaceae</taxon>
        <taxon>Solitalea</taxon>
    </lineage>
</organism>
<dbReference type="GO" id="GO:0016810">
    <property type="term" value="F:hydrolase activity, acting on carbon-nitrogen (but not peptide) bonds"/>
    <property type="evidence" value="ECO:0007669"/>
    <property type="project" value="InterPro"/>
</dbReference>
<name>A0A9X2JDN5_9SPHI</name>
<evidence type="ECO:0000313" key="4">
    <source>
        <dbReference type="Proteomes" id="UP001155182"/>
    </source>
</evidence>
<dbReference type="PANTHER" id="PTHR43135:SF3">
    <property type="entry name" value="ALPHA-D-RIBOSE 1-METHYLPHOSPHONATE 5-TRIPHOSPHATE DIPHOSPHATASE"/>
    <property type="match status" value="1"/>
</dbReference>
<dbReference type="PANTHER" id="PTHR43135">
    <property type="entry name" value="ALPHA-D-RIBOSE 1-METHYLPHOSPHONATE 5-TRIPHOSPHATE DIPHOSPHATASE"/>
    <property type="match status" value="1"/>
</dbReference>
<dbReference type="RefSeq" id="WP_252589373.1">
    <property type="nucleotide sequence ID" value="NZ_JAMWYS010000056.1"/>
</dbReference>
<protein>
    <submittedName>
        <fullName evidence="3">Amidohydrolase family protein</fullName>
    </submittedName>
</protein>
<evidence type="ECO:0000259" key="2">
    <source>
        <dbReference type="Pfam" id="PF01979"/>
    </source>
</evidence>
<accession>A0A9X2JDN5</accession>
<feature type="domain" description="Amidohydrolase-related" evidence="2">
    <location>
        <begin position="851"/>
        <end position="939"/>
    </location>
</feature>
<dbReference type="InterPro" id="IPR032466">
    <property type="entry name" value="Metal_Hydrolase"/>
</dbReference>
<sequence length="1018" mass="113346">MKKSLLFTLFLVSGFRVFAQETFPVNGVQDQRPDLYAFTHATIFVNAETVLQNATLVIRGKKIESVGTAVQIPQGAVVTDLKGKFIYPAFIDAFTSYGLPEIKAGARSFRATPQFLSSKKGAYNWNEAIVPEYDAKSYFQVDEKKAADLRKLGFGAVNVVNRDGIARGTSAFVTLANGKENEVIANDRTSSNYSFSKGTSTQDYPSALMGCIALLRQTYYDVRWYKASANKTDFNISLDELNKQQTIPQIFEVDNVLDILRADKIGDEFGVQYIFKSGGDEYKRLDKVKATNGALIVPLNFPKPYEVEDPYEAMQINLSQLKNWELAPSNPGQLEKAGIKFSITSGDGQDFWENLRKAIDNGLSEKQALKALTETPAELLNVTDKVGSLKTGMYANFIITSANLFKKDNLILENWVQGQRLIVNNASQVDLRGLYNLKIESLPTVKLTFSGKSAFVNETSIQLDTVKAKPVVSRLNEMLNFNFSLKNLTKGNIALSGYISNNEPLQLKGTAVLADGKSVSWVADWTEAAKENQKSEDPKPEQALGTITYPFIAFGFKELPKAEKLLIKNVTVWTNEKEGKLENTDVLLDGGKIVQLGKNLSVSGAKEIDGTGKHLTAGIIDEHSHIAISRGINEGTQSVTSEVRIGDIINSEDINIYRQLAGGVTSSHILHGSANVIGGQTQLIKLRWGKSPEELKFENSDGFIKFALGENVKQANWGENQRYRFPQTRMGVEQVLVDAFQRAKEYQKQWDGYNKSKSGVAPRKDLELDALVEILNKKRFITCHSYVQSEINMLMHVADSMGFKVNTFTHILEGYKVADKIKAHGAAGSTFSDWWAYKMEVKDAIPYNGAIMHSTGLLVAFNSDDAEMARRLNQEAAKAVKYGDVSEEEAWKFVTLNPAKMLHVDNKVGSIKVGKDADVVLWSASPLSVYAKAEKTIVDGIVYFDIDRDKQLQADVKAERARIIQKMIDAKTKGEKTQKPMRELAFDYHCDSEYHFGGTESDADYNYRYGLEHKENQH</sequence>
<feature type="signal peptide" evidence="1">
    <location>
        <begin position="1"/>
        <end position="19"/>
    </location>
</feature>
<dbReference type="InterPro" id="IPR051781">
    <property type="entry name" value="Metallo-dep_Hydrolase"/>
</dbReference>
<keyword evidence="4" id="KW-1185">Reference proteome</keyword>
<dbReference type="InterPro" id="IPR006680">
    <property type="entry name" value="Amidohydro-rel"/>
</dbReference>
<keyword evidence="1" id="KW-0732">Signal</keyword>
<comment type="caution">
    <text evidence="3">The sequence shown here is derived from an EMBL/GenBank/DDBJ whole genome shotgun (WGS) entry which is preliminary data.</text>
</comment>
<dbReference type="InterPro" id="IPR011059">
    <property type="entry name" value="Metal-dep_hydrolase_composite"/>
</dbReference>
<feature type="chain" id="PRO_5040992999" evidence="1">
    <location>
        <begin position="20"/>
        <end position="1018"/>
    </location>
</feature>
<evidence type="ECO:0000256" key="1">
    <source>
        <dbReference type="SAM" id="SignalP"/>
    </source>
</evidence>
<reference evidence="3" key="1">
    <citation type="submission" date="2022-06" db="EMBL/GenBank/DDBJ databases">
        <title>Solitalea sp. MAHUQ-68 isolated from rhizospheric soil.</title>
        <authorList>
            <person name="Huq M.A."/>
        </authorList>
    </citation>
    <scope>NUCLEOTIDE SEQUENCE</scope>
    <source>
        <strain evidence="3">MAHUQ-68</strain>
    </source>
</reference>
<evidence type="ECO:0000313" key="3">
    <source>
        <dbReference type="EMBL" id="MCO4294338.1"/>
    </source>
</evidence>
<dbReference type="Proteomes" id="UP001155182">
    <property type="component" value="Unassembled WGS sequence"/>
</dbReference>